<protein>
    <submittedName>
        <fullName evidence="2">Uncharacterized protein</fullName>
    </submittedName>
</protein>
<keyword evidence="3" id="KW-1185">Reference proteome</keyword>
<sequence>MPIFRNAPPSPVSEQSTPTTAATIRSNEDLAARVANLEALIQAQDANAHSSSADTILPLGRAKGMLLTKETDHVRFIPSAASEDRENSPYDPHQALRRLTLVPRLFHILHDPTFNKQYEVFERAPESMSLSWIALLNAIIRTSVVALGPSSGLLNDLSRKELVTD</sequence>
<evidence type="ECO:0000313" key="3">
    <source>
        <dbReference type="Proteomes" id="UP000054337"/>
    </source>
</evidence>
<dbReference type="GeneID" id="26254752"/>
<dbReference type="OrthoDB" id="3681538at2759"/>
<accession>W7E306</accession>
<evidence type="ECO:0000256" key="1">
    <source>
        <dbReference type="SAM" id="MobiDB-lite"/>
    </source>
</evidence>
<gene>
    <name evidence="2" type="ORF">COCVIDRAFT_31323</name>
</gene>
<dbReference type="AlphaFoldDB" id="W7E306"/>
<evidence type="ECO:0000313" key="2">
    <source>
        <dbReference type="EMBL" id="EUN21494.1"/>
    </source>
</evidence>
<reference evidence="2 3" key="1">
    <citation type="journal article" date="2013" name="PLoS Genet.">
        <title>Comparative genome structure, secondary metabolite, and effector coding capacity across Cochliobolus pathogens.</title>
        <authorList>
            <person name="Condon B.J."/>
            <person name="Leng Y."/>
            <person name="Wu D."/>
            <person name="Bushley K.E."/>
            <person name="Ohm R.A."/>
            <person name="Otillar R."/>
            <person name="Martin J."/>
            <person name="Schackwitz W."/>
            <person name="Grimwood J."/>
            <person name="MohdZainudin N."/>
            <person name="Xue C."/>
            <person name="Wang R."/>
            <person name="Manning V.A."/>
            <person name="Dhillon B."/>
            <person name="Tu Z.J."/>
            <person name="Steffenson B.J."/>
            <person name="Salamov A."/>
            <person name="Sun H."/>
            <person name="Lowry S."/>
            <person name="LaButti K."/>
            <person name="Han J."/>
            <person name="Copeland A."/>
            <person name="Lindquist E."/>
            <person name="Barry K."/>
            <person name="Schmutz J."/>
            <person name="Baker S.E."/>
            <person name="Ciuffetti L.M."/>
            <person name="Grigoriev I.V."/>
            <person name="Zhong S."/>
            <person name="Turgeon B.G."/>
        </authorList>
    </citation>
    <scope>NUCLEOTIDE SEQUENCE [LARGE SCALE GENOMIC DNA]</scope>
    <source>
        <strain evidence="2 3">FI3</strain>
    </source>
</reference>
<feature type="region of interest" description="Disordered" evidence="1">
    <location>
        <begin position="1"/>
        <end position="21"/>
    </location>
</feature>
<dbReference type="CDD" id="cd12148">
    <property type="entry name" value="fungal_TF_MHR"/>
    <property type="match status" value="1"/>
</dbReference>
<dbReference type="EMBL" id="KI968845">
    <property type="protein sequence ID" value="EUN21494.1"/>
    <property type="molecule type" value="Genomic_DNA"/>
</dbReference>
<feature type="compositionally biased region" description="Polar residues" evidence="1">
    <location>
        <begin position="12"/>
        <end position="21"/>
    </location>
</feature>
<organism evidence="2 3">
    <name type="scientific">Bipolaris victoriae (strain FI3)</name>
    <name type="common">Victoria blight of oats agent</name>
    <name type="synonym">Cochliobolus victoriae</name>
    <dbReference type="NCBI Taxonomy" id="930091"/>
    <lineage>
        <taxon>Eukaryota</taxon>
        <taxon>Fungi</taxon>
        <taxon>Dikarya</taxon>
        <taxon>Ascomycota</taxon>
        <taxon>Pezizomycotina</taxon>
        <taxon>Dothideomycetes</taxon>
        <taxon>Pleosporomycetidae</taxon>
        <taxon>Pleosporales</taxon>
        <taxon>Pleosporineae</taxon>
        <taxon>Pleosporaceae</taxon>
        <taxon>Bipolaris</taxon>
    </lineage>
</organism>
<proteinExistence type="predicted"/>
<dbReference type="HOGENOM" id="CLU_1777115_0_0_1"/>
<name>W7E306_BIPV3</name>
<dbReference type="Proteomes" id="UP000054337">
    <property type="component" value="Unassembled WGS sequence"/>
</dbReference>
<dbReference type="RefSeq" id="XP_014551073.1">
    <property type="nucleotide sequence ID" value="XM_014695587.1"/>
</dbReference>